<dbReference type="Proteomes" id="UP001501433">
    <property type="component" value="Unassembled WGS sequence"/>
</dbReference>
<accession>A0ABP9C1N8</accession>
<dbReference type="RefSeq" id="WP_345275532.1">
    <property type="nucleotide sequence ID" value="NZ_BAABJW010000001.1"/>
</dbReference>
<feature type="domain" description="Helix-turn-helix" evidence="1">
    <location>
        <begin position="42"/>
        <end position="84"/>
    </location>
</feature>
<evidence type="ECO:0000259" key="1">
    <source>
        <dbReference type="Pfam" id="PF12728"/>
    </source>
</evidence>
<keyword evidence="3" id="KW-1185">Reference proteome</keyword>
<gene>
    <name evidence="2" type="ORF">GCM10023330_06870</name>
</gene>
<proteinExistence type="predicted"/>
<dbReference type="SUPFAM" id="SSF46955">
    <property type="entry name" value="Putative DNA-binding domain"/>
    <property type="match status" value="1"/>
</dbReference>
<dbReference type="InterPro" id="IPR041657">
    <property type="entry name" value="HTH_17"/>
</dbReference>
<reference evidence="3" key="1">
    <citation type="journal article" date="2019" name="Int. J. Syst. Evol. Microbiol.">
        <title>The Global Catalogue of Microorganisms (GCM) 10K type strain sequencing project: providing services to taxonomists for standard genome sequencing and annotation.</title>
        <authorList>
            <consortium name="The Broad Institute Genomics Platform"/>
            <consortium name="The Broad Institute Genome Sequencing Center for Infectious Disease"/>
            <person name="Wu L."/>
            <person name="Ma J."/>
        </authorList>
    </citation>
    <scope>NUCLEOTIDE SEQUENCE [LARGE SCALE GENOMIC DNA]</scope>
    <source>
        <strain evidence="3">JCM 18325</strain>
    </source>
</reference>
<protein>
    <recommendedName>
        <fullName evidence="1">Helix-turn-helix domain-containing protein</fullName>
    </recommendedName>
</protein>
<dbReference type="EMBL" id="BAABJW010000001">
    <property type="protein sequence ID" value="GAA4803323.1"/>
    <property type="molecule type" value="Genomic_DNA"/>
</dbReference>
<dbReference type="InterPro" id="IPR009061">
    <property type="entry name" value="DNA-bd_dom_put_sf"/>
</dbReference>
<evidence type="ECO:0000313" key="2">
    <source>
        <dbReference type="EMBL" id="GAA4803323.1"/>
    </source>
</evidence>
<evidence type="ECO:0000313" key="3">
    <source>
        <dbReference type="Proteomes" id="UP001501433"/>
    </source>
</evidence>
<organism evidence="2 3">
    <name type="scientific">Litoribaculum gwangyangense</name>
    <dbReference type="NCBI Taxonomy" id="1130722"/>
    <lineage>
        <taxon>Bacteria</taxon>
        <taxon>Pseudomonadati</taxon>
        <taxon>Bacteroidota</taxon>
        <taxon>Flavobacteriia</taxon>
        <taxon>Flavobacteriales</taxon>
        <taxon>Flavobacteriaceae</taxon>
        <taxon>Litoribaculum</taxon>
    </lineage>
</organism>
<comment type="caution">
    <text evidence="2">The sequence shown here is derived from an EMBL/GenBank/DDBJ whole genome shotgun (WGS) entry which is preliminary data.</text>
</comment>
<sequence>MKNLKFEDLPKAMELTLEKLMFIEQQLYELKQNYQPKEHVELMTRNEVADYLKINMTTLWNWTNKGKLIAYSIGSRVYYKRSEIVNCLVKIYK</sequence>
<name>A0ABP9C1N8_9FLAO</name>
<dbReference type="Pfam" id="PF12728">
    <property type="entry name" value="HTH_17"/>
    <property type="match status" value="1"/>
</dbReference>